<feature type="signal peptide" evidence="1">
    <location>
        <begin position="1"/>
        <end position="21"/>
    </location>
</feature>
<sequence length="309" mass="34323">MRRRSGLAIIAAGLWASFSYAQDAPLATFASNTLWSIADEAFGGWSGLDVDPDGVGFTAISDRGLIVSGRLLRNDRGWLVGVDAGPIVSMAHTDGGEFPRYWNDSEGLAVGPDGRVYVSFEAEDRINVYADAAADKATELPRHPDFEGFQNNSAMEALAIGPDGALYTLPERSGELDRPFPVYRYRDGAWQQPFTLPRRDDFLPVGADIGPDNRFYLLERRLASSQLGFASRVRRFDLGEDALTNEVTLFTSEVRQHDNLEGLAVWQDAFEIIHLTMISDDNFRFFQASEIVEYVVDPMPGLDRENETN</sequence>
<feature type="chain" id="PRO_5045487297" evidence="1">
    <location>
        <begin position="22"/>
        <end position="309"/>
    </location>
</feature>
<accession>A0ABS6T568</accession>
<protein>
    <submittedName>
        <fullName evidence="3">Esterase-like activity of phytase family protein</fullName>
    </submittedName>
</protein>
<dbReference type="Proteomes" id="UP000756530">
    <property type="component" value="Unassembled WGS sequence"/>
</dbReference>
<proteinExistence type="predicted"/>
<evidence type="ECO:0000259" key="2">
    <source>
        <dbReference type="Pfam" id="PF13449"/>
    </source>
</evidence>
<dbReference type="EMBL" id="JAHUZE010000004">
    <property type="protein sequence ID" value="MBV7380359.1"/>
    <property type="molecule type" value="Genomic_DNA"/>
</dbReference>
<keyword evidence="1" id="KW-0732">Signal</keyword>
<dbReference type="Pfam" id="PF13449">
    <property type="entry name" value="Phytase-like"/>
    <property type="match status" value="1"/>
</dbReference>
<evidence type="ECO:0000313" key="3">
    <source>
        <dbReference type="EMBL" id="MBV7380359.1"/>
    </source>
</evidence>
<dbReference type="RefSeq" id="WP_218393571.1">
    <property type="nucleotide sequence ID" value="NZ_JAHUZE010000004.1"/>
</dbReference>
<comment type="caution">
    <text evidence="3">The sequence shown here is derived from an EMBL/GenBank/DDBJ whole genome shotgun (WGS) entry which is preliminary data.</text>
</comment>
<gene>
    <name evidence="3" type="ORF">KJP28_15645</name>
</gene>
<dbReference type="InterPro" id="IPR014567">
    <property type="entry name" value="UCP031900"/>
</dbReference>
<dbReference type="InterPro" id="IPR027372">
    <property type="entry name" value="Phytase-like_dom"/>
</dbReference>
<reference evidence="3 4" key="1">
    <citation type="submission" date="2021-05" db="EMBL/GenBank/DDBJ databases">
        <title>Culturable bacteria isolated from Daya Bay.</title>
        <authorList>
            <person name="Zheng W."/>
            <person name="Yu S."/>
            <person name="Huang Y."/>
        </authorList>
    </citation>
    <scope>NUCLEOTIDE SEQUENCE [LARGE SCALE GENOMIC DNA]</scope>
    <source>
        <strain evidence="3 4">DP4N28-5</strain>
    </source>
</reference>
<organism evidence="3 4">
    <name type="scientific">Maritimibacter dapengensis</name>
    <dbReference type="NCBI Taxonomy" id="2836868"/>
    <lineage>
        <taxon>Bacteria</taxon>
        <taxon>Pseudomonadati</taxon>
        <taxon>Pseudomonadota</taxon>
        <taxon>Alphaproteobacteria</taxon>
        <taxon>Rhodobacterales</taxon>
        <taxon>Roseobacteraceae</taxon>
        <taxon>Maritimibacter</taxon>
    </lineage>
</organism>
<evidence type="ECO:0000256" key="1">
    <source>
        <dbReference type="SAM" id="SignalP"/>
    </source>
</evidence>
<dbReference type="PIRSF" id="PIRSF031900">
    <property type="entry name" value="UCP031900"/>
    <property type="match status" value="1"/>
</dbReference>
<feature type="domain" description="Phytase-like" evidence="2">
    <location>
        <begin position="41"/>
        <end position="283"/>
    </location>
</feature>
<keyword evidence="4" id="KW-1185">Reference proteome</keyword>
<name>A0ABS6T568_9RHOB</name>
<evidence type="ECO:0000313" key="4">
    <source>
        <dbReference type="Proteomes" id="UP000756530"/>
    </source>
</evidence>